<evidence type="ECO:0000313" key="3">
    <source>
        <dbReference type="Proteomes" id="UP000216225"/>
    </source>
</evidence>
<accession>A0A3R7EHE4</accession>
<keyword evidence="1" id="KW-0472">Membrane</keyword>
<dbReference type="Proteomes" id="UP000216225">
    <property type="component" value="Unassembled WGS sequence"/>
</dbReference>
<keyword evidence="1" id="KW-0812">Transmembrane</keyword>
<evidence type="ECO:0008006" key="4">
    <source>
        <dbReference type="Google" id="ProtNLM"/>
    </source>
</evidence>
<keyword evidence="1" id="KW-1133">Transmembrane helix</keyword>
<feature type="transmembrane region" description="Helical" evidence="1">
    <location>
        <begin position="48"/>
        <end position="68"/>
    </location>
</feature>
<dbReference type="AlphaFoldDB" id="A0A3R7EHE4"/>
<sequence length="113" mass="12112">MYEIWLVLNIVYEIALGIWPVLLLALLVWIALLVAARGRLGLRALRPALLLGAIVAAVLVAAVPPLTQSSLSNMDYWVDWANLLAIALGLGVLAALFVWPLAALACPRCRSAA</sequence>
<dbReference type="EMBL" id="NKDB02000001">
    <property type="protein sequence ID" value="RKJ99718.1"/>
    <property type="molecule type" value="Genomic_DNA"/>
</dbReference>
<comment type="caution">
    <text evidence="2">The sequence shown here is derived from an EMBL/GenBank/DDBJ whole genome shotgun (WGS) entry which is preliminary data.</text>
</comment>
<evidence type="ECO:0000313" key="2">
    <source>
        <dbReference type="EMBL" id="RKJ99718.1"/>
    </source>
</evidence>
<feature type="transmembrane region" description="Helical" evidence="1">
    <location>
        <begin position="80"/>
        <end position="106"/>
    </location>
</feature>
<protein>
    <recommendedName>
        <fullName evidence="4">Transmembrane protein</fullName>
    </recommendedName>
</protein>
<evidence type="ECO:0000256" key="1">
    <source>
        <dbReference type="SAM" id="Phobius"/>
    </source>
</evidence>
<feature type="transmembrane region" description="Helical" evidence="1">
    <location>
        <begin position="14"/>
        <end position="36"/>
    </location>
</feature>
<organism evidence="2 3">
    <name type="scientific">Alicycliphilus denitrificans</name>
    <dbReference type="NCBI Taxonomy" id="179636"/>
    <lineage>
        <taxon>Bacteria</taxon>
        <taxon>Pseudomonadati</taxon>
        <taxon>Pseudomonadota</taxon>
        <taxon>Betaproteobacteria</taxon>
        <taxon>Burkholderiales</taxon>
        <taxon>Comamonadaceae</taxon>
        <taxon>Alicycliphilus</taxon>
    </lineage>
</organism>
<gene>
    <name evidence="2" type="ORF">CE154_008375</name>
</gene>
<name>A0A3R7EHE4_9BURK</name>
<proteinExistence type="predicted"/>
<reference evidence="2 3" key="1">
    <citation type="submission" date="2018-09" db="EMBL/GenBank/DDBJ databases">
        <title>Genome comparison of Alicycliphilus sp. BQ1, a polyurethanolytic bacterium, with its closest phylogenetic relatives Alicycliphilus denitrificans BC and K601, unable to attack polyurethane.</title>
        <authorList>
            <person name="Loza-Tavera H."/>
            <person name="Lozano L."/>
            <person name="Cevallos M."/>
            <person name="Maya-Lucas O."/>
            <person name="Garcia-Mena J."/>
            <person name="Hernandez J."/>
        </authorList>
    </citation>
    <scope>NUCLEOTIDE SEQUENCE [LARGE SCALE GENOMIC DNA]</scope>
    <source>
        <strain evidence="2 3">BQ1</strain>
    </source>
</reference>
<dbReference type="RefSeq" id="WP_094436814.1">
    <property type="nucleotide sequence ID" value="NZ_AP024172.1"/>
</dbReference>